<dbReference type="AlphaFoldDB" id="B3Y5P3"/>
<feature type="non-terminal residue" evidence="1">
    <location>
        <position position="1"/>
    </location>
</feature>
<protein>
    <submittedName>
        <fullName evidence="1">Uncharacterized protein</fullName>
    </submittedName>
</protein>
<accession>B3Y5P3</accession>
<name>B3Y5P3_9CHLO</name>
<organism evidence="1">
    <name type="scientific">Pseudochoricystis ellipsoidea</name>
    <name type="common">nom. nud.</name>
    <dbReference type="NCBI Taxonomy" id="546385"/>
    <lineage>
        <taxon>Eukaryota</taxon>
        <taxon>Viridiplantae</taxon>
        <taxon>Chlorophyta</taxon>
        <taxon>core chlorophytes</taxon>
        <taxon>Trebouxiophyceae</taxon>
    </lineage>
</organism>
<evidence type="ECO:0000313" key="1">
    <source>
        <dbReference type="EMBL" id="BAG55400.1"/>
    </source>
</evidence>
<sequence length="60" mass="6960">RLDFTFAPPCTCLIYNQEAPFVACQTLLLPFLSTRLPLWGTNWLKLMPPDILRFFLSDDV</sequence>
<dbReference type="EMBL" id="AB444274">
    <property type="protein sequence ID" value="BAG55400.1"/>
    <property type="molecule type" value="mRNA"/>
</dbReference>
<reference evidence="1" key="1">
    <citation type="submission" date="2008-07" db="EMBL/GenBank/DDBJ databases">
        <title>Characterization of the lipid accumulation in a new microalgal species, Pseudochoricystis ellipsoidea (Trebouxiophyceae).</title>
        <authorList>
            <person name="Satoh A."/>
            <person name="Kato M."/>
            <person name="Yamato K.T."/>
            <person name="Ikegami Y."/>
            <person name="Sekiguchi H."/>
            <person name="Kurano N."/>
            <person name="Miyachi S."/>
        </authorList>
    </citation>
    <scope>NUCLEOTIDE SEQUENCE</scope>
    <source>
        <strain evidence="1">MBIC11204</strain>
    </source>
</reference>
<proteinExistence type="evidence at transcript level"/>
<feature type="non-terminal residue" evidence="1">
    <location>
        <position position="60"/>
    </location>
</feature>
<reference evidence="1" key="2">
    <citation type="submission" date="2008-07" db="EMBL/GenBank/DDBJ databases">
        <title>Nitrogen-starvation-inducible cDNA clones isolated by using cDNA subtraction in a novel microalga accumulating lipids and hydrocarbons.</title>
        <authorList>
            <person name="Satoh A."/>
        </authorList>
    </citation>
    <scope>NUCLEOTIDE SEQUENCE</scope>
    <source>
        <strain evidence="1">MBIC11204</strain>
    </source>
</reference>